<evidence type="ECO:0000313" key="6">
    <source>
        <dbReference type="Proteomes" id="UP000777482"/>
    </source>
</evidence>
<feature type="compositionally biased region" description="Gly residues" evidence="4">
    <location>
        <begin position="591"/>
        <end position="608"/>
    </location>
</feature>
<feature type="compositionally biased region" description="Basic and acidic residues" evidence="4">
    <location>
        <begin position="648"/>
        <end position="674"/>
    </location>
</feature>
<dbReference type="PANTHER" id="PTHR12940:SF0">
    <property type="entry name" value="SPLICING FACTOR ESS-2 HOMOLOG"/>
    <property type="match status" value="1"/>
</dbReference>
<name>A0A9P7B4Q3_RHOMI</name>
<dbReference type="PANTHER" id="PTHR12940">
    <property type="entry name" value="ES-2 PROTEIN - RELATED"/>
    <property type="match status" value="1"/>
</dbReference>
<dbReference type="AlphaFoldDB" id="A0A9P7B4Q3"/>
<feature type="compositionally biased region" description="Basic and acidic residues" evidence="4">
    <location>
        <begin position="333"/>
        <end position="346"/>
    </location>
</feature>
<dbReference type="EMBL" id="PUHQ01000066">
    <property type="protein sequence ID" value="KAG0658418.1"/>
    <property type="molecule type" value="Genomic_DNA"/>
</dbReference>
<comment type="similarity">
    <text evidence="2">Belongs to the ESS2 family.</text>
</comment>
<evidence type="ECO:0000313" key="5">
    <source>
        <dbReference type="EMBL" id="KAG0658418.1"/>
    </source>
</evidence>
<dbReference type="Pfam" id="PF09751">
    <property type="entry name" value="Es2"/>
    <property type="match status" value="1"/>
</dbReference>
<comment type="caution">
    <text evidence="5">The sequence shown here is derived from an EMBL/GenBank/DDBJ whole genome shotgun (WGS) entry which is preliminary data.</text>
</comment>
<feature type="region of interest" description="Disordered" evidence="4">
    <location>
        <begin position="1"/>
        <end position="66"/>
    </location>
</feature>
<reference evidence="5 6" key="1">
    <citation type="submission" date="2020-11" db="EMBL/GenBank/DDBJ databases">
        <title>Kefir isolates.</title>
        <authorList>
            <person name="Marcisauskas S."/>
            <person name="Kim Y."/>
            <person name="Blasche S."/>
        </authorList>
    </citation>
    <scope>NUCLEOTIDE SEQUENCE [LARGE SCALE GENOMIC DNA]</scope>
    <source>
        <strain evidence="5 6">KR</strain>
    </source>
</reference>
<feature type="compositionally biased region" description="Basic and acidic residues" evidence="4">
    <location>
        <begin position="1"/>
        <end position="22"/>
    </location>
</feature>
<evidence type="ECO:0000256" key="3">
    <source>
        <dbReference type="ARBA" id="ARBA00023242"/>
    </source>
</evidence>
<evidence type="ECO:0000256" key="4">
    <source>
        <dbReference type="SAM" id="MobiDB-lite"/>
    </source>
</evidence>
<accession>A0A9P7B4Q3</accession>
<feature type="compositionally biased region" description="Basic and acidic residues" evidence="4">
    <location>
        <begin position="427"/>
        <end position="445"/>
    </location>
</feature>
<comment type="subcellular location">
    <subcellularLocation>
        <location evidence="1">Nucleus</location>
    </subcellularLocation>
</comment>
<dbReference type="InterPro" id="IPR019148">
    <property type="entry name" value="Nuclear_protein_DGCR14_ESS-2"/>
</dbReference>
<organism evidence="5 6">
    <name type="scientific">Rhodotorula mucilaginosa</name>
    <name type="common">Yeast</name>
    <name type="synonym">Rhodotorula rubra</name>
    <dbReference type="NCBI Taxonomy" id="5537"/>
    <lineage>
        <taxon>Eukaryota</taxon>
        <taxon>Fungi</taxon>
        <taxon>Dikarya</taxon>
        <taxon>Basidiomycota</taxon>
        <taxon>Pucciniomycotina</taxon>
        <taxon>Microbotryomycetes</taxon>
        <taxon>Sporidiobolales</taxon>
        <taxon>Sporidiobolaceae</taxon>
        <taxon>Rhodotorula</taxon>
    </lineage>
</organism>
<feature type="compositionally biased region" description="Gly residues" evidence="4">
    <location>
        <begin position="567"/>
        <end position="576"/>
    </location>
</feature>
<protein>
    <submittedName>
        <fullName evidence="5">Uncharacterized protein</fullName>
    </submittedName>
</protein>
<feature type="region of interest" description="Disordered" evidence="4">
    <location>
        <begin position="333"/>
        <end position="472"/>
    </location>
</feature>
<sequence length="693" mass="75482">MSRPYSHKDPSPDRAGEWDTPAHRRRADASPSWTASSSRSVTSTQQHDRQLAVAAPKAPLPRSQLRQEVLPEEEYIEHLSDIIQRDFFPHLRTLETQQHVLKSQDSQRIYYSVKRMREEGSRTPAVRRSRRGDATPGMTPFSSYDATPTHFDRTPLTTASETPGPSRRPREQADAAPRVDANLSLDAFQARYTSQDNASFQDLVVADNAARREKHAWAWHAEQKANVRAIKAREARERLVDVTRRMVESSGDGTVRLLDGPAGKPGERRLLVDEGVDVGTGPENRLLVTGRDEKERLLITNGEGPAEARSLVRRMADEEKVDERAQQFIDWDKATAEEKDDNKAIEEDQLQVPTSAWPFKTRNSLMFPPDADRNNPSSLTGPPDAQAVAAGPDGTTSGPAAADKKKRKDEAPVLLGEPKGIRYHATRLRDMEHGRSGKSASRDSDASSTVGSTSPSRSRIGAAIAGTPYPAPVSQTPRVGGFSFVDALPAHDPSSLPAQALQELMTWGTIEATPVTLRTAGGDQSVGPFRVKESDKREVLAHKMARKAKRSLAESVTGAGRGLATTPGGGGGGGGSMRRSALEASIRSSRGGVGGGVPGSTTPGGGGSTPRRSTTDLSPAARSLLGRTKPGKALEGSLGQSLQWNEDEERRRVERARLRAREVESRERLRRERWTPSPAVSMGFDPDLPDPQR</sequence>
<evidence type="ECO:0000256" key="2">
    <source>
        <dbReference type="ARBA" id="ARBA00009072"/>
    </source>
</evidence>
<gene>
    <name evidence="5" type="ORF">C6P46_005781</name>
</gene>
<feature type="region of interest" description="Disordered" evidence="4">
    <location>
        <begin position="543"/>
        <end position="693"/>
    </location>
</feature>
<evidence type="ECO:0000256" key="1">
    <source>
        <dbReference type="ARBA" id="ARBA00004123"/>
    </source>
</evidence>
<keyword evidence="6" id="KW-1185">Reference proteome</keyword>
<feature type="compositionally biased region" description="Low complexity" evidence="4">
    <location>
        <begin position="29"/>
        <end position="44"/>
    </location>
</feature>
<feature type="compositionally biased region" description="Low complexity" evidence="4">
    <location>
        <begin position="446"/>
        <end position="459"/>
    </location>
</feature>
<proteinExistence type="inferred from homology"/>
<keyword evidence="3" id="KW-0539">Nucleus</keyword>
<dbReference type="Proteomes" id="UP000777482">
    <property type="component" value="Unassembled WGS sequence"/>
</dbReference>
<dbReference type="GO" id="GO:0071013">
    <property type="term" value="C:catalytic step 2 spliceosome"/>
    <property type="evidence" value="ECO:0007669"/>
    <property type="project" value="TreeGrafter"/>
</dbReference>
<dbReference type="OrthoDB" id="19679at2759"/>
<feature type="region of interest" description="Disordered" evidence="4">
    <location>
        <begin position="116"/>
        <end position="176"/>
    </location>
</feature>